<evidence type="ECO:0000259" key="10">
    <source>
        <dbReference type="Pfam" id="PF02771"/>
    </source>
</evidence>
<evidence type="ECO:0000256" key="7">
    <source>
        <dbReference type="RuleBase" id="RU362125"/>
    </source>
</evidence>
<feature type="domain" description="Acyl-CoA dehydrogenase/oxidase N-terminal" evidence="10">
    <location>
        <begin position="12"/>
        <end position="123"/>
    </location>
</feature>
<name>A0A238XB91_HALVU</name>
<dbReference type="AlphaFoldDB" id="A0A238XB91"/>
<keyword evidence="12" id="KW-1185">Reference proteome</keyword>
<dbReference type="PANTHER" id="PTHR48083">
    <property type="entry name" value="MEDIUM-CHAIN SPECIFIC ACYL-COA DEHYDROGENASE, MITOCHONDRIAL-RELATED"/>
    <property type="match status" value="1"/>
</dbReference>
<dbReference type="EMBL" id="FZNQ01000015">
    <property type="protein sequence ID" value="SNR55811.1"/>
    <property type="molecule type" value="Genomic_DNA"/>
</dbReference>
<dbReference type="Gene3D" id="2.40.110.10">
    <property type="entry name" value="Butyryl-CoA Dehydrogenase, subunit A, domain 2"/>
    <property type="match status" value="1"/>
</dbReference>
<dbReference type="OrthoDB" id="275197at2157"/>
<dbReference type="GO" id="GO:0033539">
    <property type="term" value="P:fatty acid beta-oxidation using acyl-CoA dehydrogenase"/>
    <property type="evidence" value="ECO:0007669"/>
    <property type="project" value="TreeGrafter"/>
</dbReference>
<dbReference type="InterPro" id="IPR013786">
    <property type="entry name" value="AcylCoA_DH/ox_N"/>
</dbReference>
<protein>
    <submittedName>
        <fullName evidence="11">Acyl-CoA dehydrogenase</fullName>
    </submittedName>
</protein>
<evidence type="ECO:0000256" key="4">
    <source>
        <dbReference type="ARBA" id="ARBA00022630"/>
    </source>
</evidence>
<evidence type="ECO:0000256" key="3">
    <source>
        <dbReference type="ARBA" id="ARBA00011738"/>
    </source>
</evidence>
<comment type="similarity">
    <text evidence="2 7">Belongs to the acyl-CoA dehydrogenase family.</text>
</comment>
<sequence>MEYSDVGRGPEVAESVREFVTDVVLPVEREWLGRGPVSGAVIADLRDAARDRGIYAPQVSAEYGGLGLGFREMLPVFEEAGRSLLGPMALRCAAPDEGNMHTLEIAATEAQKERWLRPLAAGEIDSGFAMTEPLQGGGSDPKMLATTAEKDGDEWVIDGHKWWTTGGSEASVLLTFARTDREAHPYAGCSVILVPTDADGVEIRRDVPHVGERLTGTSHAEIRFDSVRVPIENTLGEENEGFTLVQKRLGPARLTHCMRYAGMADRALDIATAYLTEREGFGEPLSEKQGPRFRIADRRTELHAARCMVRHAAARIADGHEARIEVAMAKTFTANVVQEAIDDALQFCGGNGIGRDLPLGNFYENVRQFRIIDGADEVHRRSIARDAFEEPPMDELSAVTRYGAFE</sequence>
<dbReference type="Gene3D" id="1.10.540.10">
    <property type="entry name" value="Acyl-CoA dehydrogenase/oxidase, N-terminal domain"/>
    <property type="match status" value="1"/>
</dbReference>
<dbReference type="Pfam" id="PF02771">
    <property type="entry name" value="Acyl-CoA_dh_N"/>
    <property type="match status" value="1"/>
</dbReference>
<comment type="cofactor">
    <cofactor evidence="1 7">
        <name>FAD</name>
        <dbReference type="ChEBI" id="CHEBI:57692"/>
    </cofactor>
</comment>
<dbReference type="RefSeq" id="WP_089385441.1">
    <property type="nucleotide sequence ID" value="NZ_FZNQ01000015.1"/>
</dbReference>
<feature type="domain" description="Acyl-CoA oxidase/dehydrogenase middle" evidence="9">
    <location>
        <begin position="127"/>
        <end position="227"/>
    </location>
</feature>
<evidence type="ECO:0000313" key="11">
    <source>
        <dbReference type="EMBL" id="SNR55811.1"/>
    </source>
</evidence>
<keyword evidence="5 7" id="KW-0274">FAD</keyword>
<dbReference type="InterPro" id="IPR036250">
    <property type="entry name" value="AcylCo_DH-like_C"/>
</dbReference>
<evidence type="ECO:0000313" key="12">
    <source>
        <dbReference type="Proteomes" id="UP000198397"/>
    </source>
</evidence>
<dbReference type="InterPro" id="IPR009100">
    <property type="entry name" value="AcylCoA_DH/oxidase_NM_dom_sf"/>
</dbReference>
<dbReference type="InterPro" id="IPR009075">
    <property type="entry name" value="AcylCo_DH/oxidase_C"/>
</dbReference>
<accession>A0A238XB91</accession>
<dbReference type="Gene3D" id="1.20.140.10">
    <property type="entry name" value="Butyryl-CoA Dehydrogenase, subunit A, domain 3"/>
    <property type="match status" value="1"/>
</dbReference>
<comment type="subunit">
    <text evidence="3">Homodimer.</text>
</comment>
<dbReference type="Proteomes" id="UP000198397">
    <property type="component" value="Unassembled WGS sequence"/>
</dbReference>
<reference evidence="11 12" key="1">
    <citation type="submission" date="2017-06" db="EMBL/GenBank/DDBJ databases">
        <authorList>
            <person name="Kim H.J."/>
            <person name="Triplett B.A."/>
        </authorList>
    </citation>
    <scope>NUCLEOTIDE SEQUENCE [LARGE SCALE GENOMIC DNA]</scope>
    <source>
        <strain evidence="11 12">DSM 8800</strain>
    </source>
</reference>
<evidence type="ECO:0000256" key="1">
    <source>
        <dbReference type="ARBA" id="ARBA00001974"/>
    </source>
</evidence>
<dbReference type="InterPro" id="IPR006091">
    <property type="entry name" value="Acyl-CoA_Oxase/DH_mid-dom"/>
</dbReference>
<dbReference type="InterPro" id="IPR037069">
    <property type="entry name" value="AcylCoA_DH/ox_N_sf"/>
</dbReference>
<evidence type="ECO:0000256" key="6">
    <source>
        <dbReference type="ARBA" id="ARBA00023002"/>
    </source>
</evidence>
<evidence type="ECO:0000256" key="5">
    <source>
        <dbReference type="ARBA" id="ARBA00022827"/>
    </source>
</evidence>
<feature type="domain" description="Acyl-CoA dehydrogenase/oxidase C-terminal" evidence="8">
    <location>
        <begin position="239"/>
        <end position="386"/>
    </location>
</feature>
<keyword evidence="6 7" id="KW-0560">Oxidoreductase</keyword>
<dbReference type="InterPro" id="IPR050741">
    <property type="entry name" value="Acyl-CoA_dehydrogenase"/>
</dbReference>
<dbReference type="InterPro" id="IPR046373">
    <property type="entry name" value="Acyl-CoA_Oxase/DH_mid-dom_sf"/>
</dbReference>
<gene>
    <name evidence="11" type="ORF">SAMN06264855_11539</name>
</gene>
<dbReference type="FunFam" id="2.40.110.10:FF:000002">
    <property type="entry name" value="Acyl-CoA dehydrogenase fadE12"/>
    <property type="match status" value="1"/>
</dbReference>
<dbReference type="Pfam" id="PF02770">
    <property type="entry name" value="Acyl-CoA_dh_M"/>
    <property type="match status" value="1"/>
</dbReference>
<evidence type="ECO:0000259" key="8">
    <source>
        <dbReference type="Pfam" id="PF00441"/>
    </source>
</evidence>
<dbReference type="GO" id="GO:0050660">
    <property type="term" value="F:flavin adenine dinucleotide binding"/>
    <property type="evidence" value="ECO:0007669"/>
    <property type="project" value="InterPro"/>
</dbReference>
<evidence type="ECO:0000259" key="9">
    <source>
        <dbReference type="Pfam" id="PF02770"/>
    </source>
</evidence>
<dbReference type="Pfam" id="PF00441">
    <property type="entry name" value="Acyl-CoA_dh_1"/>
    <property type="match status" value="1"/>
</dbReference>
<proteinExistence type="inferred from homology"/>
<dbReference type="SUPFAM" id="SSF56645">
    <property type="entry name" value="Acyl-CoA dehydrogenase NM domain-like"/>
    <property type="match status" value="1"/>
</dbReference>
<dbReference type="SUPFAM" id="SSF47203">
    <property type="entry name" value="Acyl-CoA dehydrogenase C-terminal domain-like"/>
    <property type="match status" value="1"/>
</dbReference>
<keyword evidence="4 7" id="KW-0285">Flavoprotein</keyword>
<dbReference type="PANTHER" id="PTHR48083:SF13">
    <property type="entry name" value="ACYL-COA DEHYDROGENASE FAMILY MEMBER 11"/>
    <property type="match status" value="1"/>
</dbReference>
<organism evidence="11 12">
    <name type="scientific">Halorubrum vacuolatum</name>
    <name type="common">Natronobacterium vacuolatum</name>
    <dbReference type="NCBI Taxonomy" id="63740"/>
    <lineage>
        <taxon>Archaea</taxon>
        <taxon>Methanobacteriati</taxon>
        <taxon>Methanobacteriota</taxon>
        <taxon>Stenosarchaea group</taxon>
        <taxon>Halobacteria</taxon>
        <taxon>Halobacteriales</taxon>
        <taxon>Haloferacaceae</taxon>
        <taxon>Halorubrum</taxon>
    </lineage>
</organism>
<evidence type="ECO:0000256" key="2">
    <source>
        <dbReference type="ARBA" id="ARBA00009347"/>
    </source>
</evidence>
<dbReference type="GO" id="GO:0003995">
    <property type="term" value="F:acyl-CoA dehydrogenase activity"/>
    <property type="evidence" value="ECO:0007669"/>
    <property type="project" value="TreeGrafter"/>
</dbReference>
<dbReference type="GO" id="GO:0005737">
    <property type="term" value="C:cytoplasm"/>
    <property type="evidence" value="ECO:0007669"/>
    <property type="project" value="TreeGrafter"/>
</dbReference>